<protein>
    <submittedName>
        <fullName evidence="1">Tetratricopeptide repeat (TPR)-containing protein</fullName>
    </submittedName>
</protein>
<evidence type="ECO:0000313" key="1">
    <source>
        <dbReference type="EMBL" id="AQK96661.1"/>
    </source>
</evidence>
<name>A0A1D6FZE4_MAIZE</name>
<accession>A0A1D6FZE4</accession>
<dbReference type="EMBL" id="CM000784">
    <property type="protein sequence ID" value="AQK96661.1"/>
    <property type="molecule type" value="Genomic_DNA"/>
</dbReference>
<gene>
    <name evidence="1" type="ORF">ZEAMMB73_Zm00001d011359</name>
</gene>
<dbReference type="PANTHER" id="PTHR22767">
    <property type="entry name" value="N-TERMINAL ACETYLTRANSFERASE-RELATED"/>
    <property type="match status" value="1"/>
</dbReference>
<sequence length="115" mass="12978">MRQLHGKSHVKVNRSFLEKHSAPASLLHRAAGAEMMYLFEPDKKMEAIKLIDDSTNITSSGHSVLGSVKEWQIQDCNGVHKLLETVFGDQDVANSKFQNVVPVLCHILHCFDRHE</sequence>
<feature type="non-terminal residue" evidence="1">
    <location>
        <position position="115"/>
    </location>
</feature>
<dbReference type="InParanoid" id="A0A1D6FZE4"/>
<reference evidence="1" key="1">
    <citation type="submission" date="2015-12" db="EMBL/GenBank/DDBJ databases">
        <title>Update maize B73 reference genome by single molecule sequencing technologies.</title>
        <authorList>
            <consortium name="Maize Genome Sequencing Project"/>
            <person name="Ware D."/>
        </authorList>
    </citation>
    <scope>NUCLEOTIDE SEQUENCE</scope>
    <source>
        <tissue evidence="1">Seedling</tissue>
    </source>
</reference>
<dbReference type="STRING" id="4577.A0A1D6FZE4"/>
<dbReference type="SMR" id="A0A1D6FZE4"/>
<dbReference type="PANTHER" id="PTHR22767:SF2">
    <property type="entry name" value="N(ALPHA)-ACETYLTRANSFERASE 15_16, ISOFORM A"/>
    <property type="match status" value="1"/>
</dbReference>
<dbReference type="AlphaFoldDB" id="A0A1D6FZE4"/>
<dbReference type="ExpressionAtlas" id="A0A1D6FZE4">
    <property type="expression patterns" value="baseline and differential"/>
</dbReference>
<proteinExistence type="predicted"/>
<organism evidence="1">
    <name type="scientific">Zea mays</name>
    <name type="common">Maize</name>
    <dbReference type="NCBI Taxonomy" id="4577"/>
    <lineage>
        <taxon>Eukaryota</taxon>
        <taxon>Viridiplantae</taxon>
        <taxon>Streptophyta</taxon>
        <taxon>Embryophyta</taxon>
        <taxon>Tracheophyta</taxon>
        <taxon>Spermatophyta</taxon>
        <taxon>Magnoliopsida</taxon>
        <taxon>Liliopsida</taxon>
        <taxon>Poales</taxon>
        <taxon>Poaceae</taxon>
        <taxon>PACMAD clade</taxon>
        <taxon>Panicoideae</taxon>
        <taxon>Andropogonodae</taxon>
        <taxon>Andropogoneae</taxon>
        <taxon>Tripsacinae</taxon>
        <taxon>Zea</taxon>
    </lineage>
</organism>